<dbReference type="Gene3D" id="3.70.10.10">
    <property type="match status" value="1"/>
</dbReference>
<evidence type="ECO:0000313" key="2">
    <source>
        <dbReference type="Proteomes" id="UP000662973"/>
    </source>
</evidence>
<sequence length="254" mass="29345">MKLAVTPYCQLIEPMQVYHSKTTREDKPAPEIRWIVGENIRIIGFDEFKYQIRLTIVRLDGESCAVSDERTSEFFTEVPATTDLKPVVNDTEVHIDTESLQSHLIVNSGDLQYKIEKIPGSEPLDFRQQYLPISQPIAEGSIPAKKLYQYVKMAPSENLQVKISDQAVEFISESSFDELRWGSTEASTVHIKNTERTYLFDVNLLYDTVKRIPDNKMLQFFVTEESIKFRYELGNIGYVNYYQRTKSSSDTFVI</sequence>
<keyword evidence="2" id="KW-1185">Reference proteome</keyword>
<dbReference type="AlphaFoldDB" id="A0A897NEV9"/>
<accession>A0A897NEV9</accession>
<gene>
    <name evidence="1" type="ORF">HSR122_2182</name>
</gene>
<protein>
    <submittedName>
        <fullName evidence="1">Uncharacterized protein</fullName>
    </submittedName>
</protein>
<dbReference type="Proteomes" id="UP000662973">
    <property type="component" value="Chromosome"/>
</dbReference>
<name>A0A897NEV9_9EURY</name>
<dbReference type="EMBL" id="CP064788">
    <property type="protein sequence ID" value="QSG09563.1"/>
    <property type="molecule type" value="Genomic_DNA"/>
</dbReference>
<proteinExistence type="predicted"/>
<dbReference type="KEGG" id="hds:HSR122_2182"/>
<organism evidence="1 2">
    <name type="scientific">Halapricum desulfuricans</name>
    <dbReference type="NCBI Taxonomy" id="2841257"/>
    <lineage>
        <taxon>Archaea</taxon>
        <taxon>Methanobacteriati</taxon>
        <taxon>Methanobacteriota</taxon>
        <taxon>Stenosarchaea group</taxon>
        <taxon>Halobacteria</taxon>
        <taxon>Halobacteriales</taxon>
        <taxon>Haloarculaceae</taxon>
        <taxon>Halapricum</taxon>
    </lineage>
</organism>
<reference evidence="1 2" key="1">
    <citation type="submission" date="2020-11" db="EMBL/GenBank/DDBJ databases">
        <title>Carbohydrate-dependent, anaerobic sulfur respiration: A novel catabolism in halophilic archaea.</title>
        <authorList>
            <person name="Sorokin D.Y."/>
            <person name="Messina E."/>
            <person name="Smedile F."/>
            <person name="La Cono V."/>
            <person name="Hallsworth J.E."/>
            <person name="Yakimov M.M."/>
        </authorList>
    </citation>
    <scope>NUCLEOTIDE SEQUENCE [LARGE SCALE GENOMIC DNA]</scope>
    <source>
        <strain evidence="1 2">HSR12-2</strain>
    </source>
</reference>
<evidence type="ECO:0000313" key="1">
    <source>
        <dbReference type="EMBL" id="QSG09563.1"/>
    </source>
</evidence>